<keyword evidence="2" id="KW-1185">Reference proteome</keyword>
<proteinExistence type="predicted"/>
<sequence length="305" mass="35218">MFVSFRRPAARHRKLKPLACALLLCTFLTMTHYIILRFRISVPPPTNLVIPDSFGVPLAIVMGKTKGENANWAYSMFPEWTPFVYSVDDEPGYGLRVPNRGRESMPYLTFIIDHYHSLPDIVAFVHANNRQWHNQDIGYYNDHVLRRLRLETVRERGYVNLRCRNSPGCEPSSVLPHNPSLVEVELNDTRSRFANIYAHLFEIDDVKEVPHVIGSVCCAQFVVTRERILQRPLSDYERMRSWVLSGSRPMNDYDVGWVFEKLWHVIFGQPPVYSCISESQCLCELYGKCGPPGPRELKTVFEPVS</sequence>
<accession>A0A179UJ74</accession>
<dbReference type="Proteomes" id="UP000002038">
    <property type="component" value="Unassembled WGS sequence"/>
</dbReference>
<evidence type="ECO:0000313" key="2">
    <source>
        <dbReference type="Proteomes" id="UP000002038"/>
    </source>
</evidence>
<dbReference type="InterPro" id="IPR021838">
    <property type="entry name" value="DUF3431"/>
</dbReference>
<name>A0A179UJ74_BLAGS</name>
<dbReference type="GeneID" id="8505007"/>
<organism evidence="1 2">
    <name type="scientific">Blastomyces gilchristii (strain SLH14081)</name>
    <name type="common">Blastomyces dermatitidis</name>
    <dbReference type="NCBI Taxonomy" id="559298"/>
    <lineage>
        <taxon>Eukaryota</taxon>
        <taxon>Fungi</taxon>
        <taxon>Dikarya</taxon>
        <taxon>Ascomycota</taxon>
        <taxon>Pezizomycotina</taxon>
        <taxon>Eurotiomycetes</taxon>
        <taxon>Eurotiomycetidae</taxon>
        <taxon>Onygenales</taxon>
        <taxon>Ajellomycetaceae</taxon>
        <taxon>Blastomyces</taxon>
    </lineage>
</organism>
<evidence type="ECO:0000313" key="1">
    <source>
        <dbReference type="EMBL" id="OAT08075.1"/>
    </source>
</evidence>
<gene>
    <name evidence="1" type="ORF">BDBG_04067</name>
</gene>
<dbReference type="Pfam" id="PF11913">
    <property type="entry name" value="DUF3431"/>
    <property type="match status" value="1"/>
</dbReference>
<dbReference type="VEuPathDB" id="FungiDB:BDBG_04067"/>
<reference evidence="2" key="1">
    <citation type="journal article" date="2015" name="PLoS Genet.">
        <title>The dynamic genome and transcriptome of the human fungal pathogen Blastomyces and close relative Emmonsia.</title>
        <authorList>
            <person name="Munoz J.F."/>
            <person name="Gauthier G.M."/>
            <person name="Desjardins C.A."/>
            <person name="Gallo J.E."/>
            <person name="Holder J."/>
            <person name="Sullivan T.D."/>
            <person name="Marty A.J."/>
            <person name="Carmen J.C."/>
            <person name="Chen Z."/>
            <person name="Ding L."/>
            <person name="Gujja S."/>
            <person name="Magrini V."/>
            <person name="Misas E."/>
            <person name="Mitreva M."/>
            <person name="Priest M."/>
            <person name="Saif S."/>
            <person name="Whiston E.A."/>
            <person name="Young S."/>
            <person name="Zeng Q."/>
            <person name="Goldman W.E."/>
            <person name="Mardis E.R."/>
            <person name="Taylor J.W."/>
            <person name="McEwen J.G."/>
            <person name="Clay O.K."/>
            <person name="Klein B.S."/>
            <person name="Cuomo C.A."/>
        </authorList>
    </citation>
    <scope>NUCLEOTIDE SEQUENCE [LARGE SCALE GENOMIC DNA]</scope>
    <source>
        <strain evidence="2">SLH14081</strain>
    </source>
</reference>
<dbReference type="AlphaFoldDB" id="A0A179UJ74"/>
<dbReference type="PANTHER" id="PTHR37490">
    <property type="entry name" value="EXPRESSED PROTEIN"/>
    <property type="match status" value="1"/>
</dbReference>
<dbReference type="EMBL" id="GG657454">
    <property type="protein sequence ID" value="OAT08075.1"/>
    <property type="molecule type" value="Genomic_DNA"/>
</dbReference>
<dbReference type="RefSeq" id="XP_031578112.1">
    <property type="nucleotide sequence ID" value="XM_031721525.1"/>
</dbReference>
<protein>
    <submittedName>
        <fullName evidence="1">Uncharacterized protein</fullName>
    </submittedName>
</protein>
<dbReference type="OrthoDB" id="426718at2759"/>
<dbReference type="STRING" id="559298.A0A179UJ74"/>
<dbReference type="PANTHER" id="PTHR37490:SF2">
    <property type="match status" value="1"/>
</dbReference>